<sequence>MNQVIPLRNSYSVGSSRETRCGIAGGAVDLDEARRRGVEREMGKEGERGAVWGTYTGYGQPHKDTSIGDCQPSRGQFVVFFLRRSRASTSVLSYAKFFTCAFWWGLQGLQGSLCVGRCPRAGCMSGTESVLARWALHALRTVRARWALTCRSRSSDASEFLAGLCITARVVVGDLVVCSDATELCAIEQASPSMGHLEFKPSLPFSGIAHENGTRVDAQRGSTAHARLAEGLSEELQGRGLPRRGSAEARGGVAATNELDESLKRVVTSLGAADCGGGQRLAGKVPREGRDRRTLHTGCSSRSCCSPAEELAGGLVAAKLIGDEVMIGDDSDSRTGKEEGSRCGEVAVHSAVTCAEAESRREDLQAGSSVIASSHFGRHKSSSFATCCRRRWKLTATRWKNSRPAMRWCEMTSAWPDDCCHANTVGGLLLEVADGQLSWVMTMNGPPLSMRCHGVSSVKAAIGGSRGSKDSPATEEHAVDSLLAMSCSCGGSSPETKGRSNFSGWSFGRHKSSSFATCCRRRWKLTATRWKNSRPAMRWCEMTSAWPDDCCHANTVGGLLLEVADGQLSWVMTMNGPPLSMRCHGVSSVKAAIGGSRGSKDSPATEEHAVDSLLAMSCSCGGSSPETKGRSNFSGWR</sequence>
<name>A0A5A7PFR4_STRAF</name>
<comment type="caution">
    <text evidence="1">The sequence shown here is derived from an EMBL/GenBank/DDBJ whole genome shotgun (WGS) entry which is preliminary data.</text>
</comment>
<reference evidence="2" key="1">
    <citation type="journal article" date="2019" name="Curr. Biol.">
        <title>Genome Sequence of Striga asiatica Provides Insight into the Evolution of Plant Parasitism.</title>
        <authorList>
            <person name="Yoshida S."/>
            <person name="Kim S."/>
            <person name="Wafula E.K."/>
            <person name="Tanskanen J."/>
            <person name="Kim Y.M."/>
            <person name="Honaas L."/>
            <person name="Yang Z."/>
            <person name="Spallek T."/>
            <person name="Conn C.E."/>
            <person name="Ichihashi Y."/>
            <person name="Cheong K."/>
            <person name="Cui S."/>
            <person name="Der J.P."/>
            <person name="Gundlach H."/>
            <person name="Jiao Y."/>
            <person name="Hori C."/>
            <person name="Ishida J.K."/>
            <person name="Kasahara H."/>
            <person name="Kiba T."/>
            <person name="Kim M.S."/>
            <person name="Koo N."/>
            <person name="Laohavisit A."/>
            <person name="Lee Y.H."/>
            <person name="Lumba S."/>
            <person name="McCourt P."/>
            <person name="Mortimer J.C."/>
            <person name="Mutuku J.M."/>
            <person name="Nomura T."/>
            <person name="Sasaki-Sekimoto Y."/>
            <person name="Seto Y."/>
            <person name="Wang Y."/>
            <person name="Wakatake T."/>
            <person name="Sakakibara H."/>
            <person name="Demura T."/>
            <person name="Yamaguchi S."/>
            <person name="Yoneyama K."/>
            <person name="Manabe R.I."/>
            <person name="Nelson D.C."/>
            <person name="Schulman A.H."/>
            <person name="Timko M.P."/>
            <person name="dePamphilis C.W."/>
            <person name="Choi D."/>
            <person name="Shirasu K."/>
        </authorList>
    </citation>
    <scope>NUCLEOTIDE SEQUENCE [LARGE SCALE GENOMIC DNA]</scope>
    <source>
        <strain evidence="2">cv. UVA1</strain>
    </source>
</reference>
<accession>A0A5A7PFR4</accession>
<gene>
    <name evidence="1" type="ORF">STAS_07396</name>
</gene>
<dbReference type="Proteomes" id="UP000325081">
    <property type="component" value="Unassembled WGS sequence"/>
</dbReference>
<evidence type="ECO:0000313" key="2">
    <source>
        <dbReference type="Proteomes" id="UP000325081"/>
    </source>
</evidence>
<dbReference type="EMBL" id="BKCP01004472">
    <property type="protein sequence ID" value="GER31398.1"/>
    <property type="molecule type" value="Genomic_DNA"/>
</dbReference>
<organism evidence="1 2">
    <name type="scientific">Striga asiatica</name>
    <name type="common">Asiatic witchweed</name>
    <name type="synonym">Buchnera asiatica</name>
    <dbReference type="NCBI Taxonomy" id="4170"/>
    <lineage>
        <taxon>Eukaryota</taxon>
        <taxon>Viridiplantae</taxon>
        <taxon>Streptophyta</taxon>
        <taxon>Embryophyta</taxon>
        <taxon>Tracheophyta</taxon>
        <taxon>Spermatophyta</taxon>
        <taxon>Magnoliopsida</taxon>
        <taxon>eudicotyledons</taxon>
        <taxon>Gunneridae</taxon>
        <taxon>Pentapetalae</taxon>
        <taxon>asterids</taxon>
        <taxon>lamiids</taxon>
        <taxon>Lamiales</taxon>
        <taxon>Orobanchaceae</taxon>
        <taxon>Buchnereae</taxon>
        <taxon>Striga</taxon>
    </lineage>
</organism>
<proteinExistence type="predicted"/>
<dbReference type="AlphaFoldDB" id="A0A5A7PFR4"/>
<keyword evidence="2" id="KW-1185">Reference proteome</keyword>
<evidence type="ECO:0000313" key="1">
    <source>
        <dbReference type="EMBL" id="GER31398.1"/>
    </source>
</evidence>
<protein>
    <submittedName>
        <fullName evidence="1">Immunity-related GTPase family M protein 1</fullName>
    </submittedName>
</protein>